<accession>A0ABY7W038</accession>
<reference evidence="2 3" key="1">
    <citation type="submission" date="2023-02" db="EMBL/GenBank/DDBJ databases">
        <title>Genome sequence of Lentisphaera profundi SAORIC-696.</title>
        <authorList>
            <person name="Kim e."/>
            <person name="Cho J.-C."/>
            <person name="Choi A."/>
            <person name="Kang I."/>
        </authorList>
    </citation>
    <scope>NUCLEOTIDE SEQUENCE [LARGE SCALE GENOMIC DNA]</scope>
    <source>
        <strain evidence="2 3">SAORIC-696</strain>
    </source>
</reference>
<dbReference type="EMBL" id="CP117812">
    <property type="protein sequence ID" value="WDE98800.1"/>
    <property type="molecule type" value="Genomic_DNA"/>
</dbReference>
<dbReference type="RefSeq" id="WP_274153669.1">
    <property type="nucleotide sequence ID" value="NZ_CP117812.1"/>
</dbReference>
<sequence length="148" mass="17354">MYKLLYVFWNQISIKIAFGVMLGICIVTLPLYLDGAPKISNGFFIQSYICIIILVVLQIWLYRKYLRLINHGKYLEGKFDASGMKILGNVDLYVSFEYEGKSYTVNISKDDDKEEYEKGICYLVVDRKEPASKFMHLSEEKWNKWGKH</sequence>
<keyword evidence="1" id="KW-1133">Transmembrane helix</keyword>
<evidence type="ECO:0000313" key="3">
    <source>
        <dbReference type="Proteomes" id="UP001214250"/>
    </source>
</evidence>
<gene>
    <name evidence="2" type="ORF">PQO03_13245</name>
</gene>
<feature type="transmembrane region" description="Helical" evidence="1">
    <location>
        <begin position="45"/>
        <end position="62"/>
    </location>
</feature>
<proteinExistence type="predicted"/>
<keyword evidence="3" id="KW-1185">Reference proteome</keyword>
<feature type="transmembrane region" description="Helical" evidence="1">
    <location>
        <begin position="12"/>
        <end position="33"/>
    </location>
</feature>
<organism evidence="2 3">
    <name type="scientific">Lentisphaera profundi</name>
    <dbReference type="NCBI Taxonomy" id="1658616"/>
    <lineage>
        <taxon>Bacteria</taxon>
        <taxon>Pseudomonadati</taxon>
        <taxon>Lentisphaerota</taxon>
        <taxon>Lentisphaeria</taxon>
        <taxon>Lentisphaerales</taxon>
        <taxon>Lentisphaeraceae</taxon>
        <taxon>Lentisphaera</taxon>
    </lineage>
</organism>
<keyword evidence="1" id="KW-0472">Membrane</keyword>
<keyword evidence="1" id="KW-0812">Transmembrane</keyword>
<name>A0ABY7W038_9BACT</name>
<dbReference type="Proteomes" id="UP001214250">
    <property type="component" value="Chromosome 2"/>
</dbReference>
<evidence type="ECO:0000313" key="2">
    <source>
        <dbReference type="EMBL" id="WDE98800.1"/>
    </source>
</evidence>
<protein>
    <submittedName>
        <fullName evidence="2">Uncharacterized protein</fullName>
    </submittedName>
</protein>
<evidence type="ECO:0000256" key="1">
    <source>
        <dbReference type="SAM" id="Phobius"/>
    </source>
</evidence>